<dbReference type="AlphaFoldDB" id="A0A4V6BKA7"/>
<evidence type="ECO:0000256" key="1">
    <source>
        <dbReference type="SAM" id="SignalP"/>
    </source>
</evidence>
<comment type="caution">
    <text evidence="2">The sequence shown here is derived from an EMBL/GenBank/DDBJ whole genome shotgun (WGS) entry which is preliminary data.</text>
</comment>
<dbReference type="OrthoDB" id="964101at2"/>
<feature type="chain" id="PRO_5020786072" evidence="1">
    <location>
        <begin position="19"/>
        <end position="99"/>
    </location>
</feature>
<evidence type="ECO:0000313" key="2">
    <source>
        <dbReference type="EMBL" id="TKT92063.1"/>
    </source>
</evidence>
<dbReference type="EMBL" id="SZVO01000005">
    <property type="protein sequence ID" value="TKT92063.1"/>
    <property type="molecule type" value="Genomic_DNA"/>
</dbReference>
<keyword evidence="3" id="KW-1185">Reference proteome</keyword>
<accession>A0A4V6BKA7</accession>
<gene>
    <name evidence="2" type="ORF">FDK13_13085</name>
</gene>
<reference evidence="2 3" key="1">
    <citation type="submission" date="2019-05" db="EMBL/GenBank/DDBJ databases">
        <title>Dyadobacter AR-3-8 sp. nov., isolated from arctic soil.</title>
        <authorList>
            <person name="Chaudhary D.K."/>
        </authorList>
    </citation>
    <scope>NUCLEOTIDE SEQUENCE [LARGE SCALE GENOMIC DNA]</scope>
    <source>
        <strain evidence="2 3">AR-3-8</strain>
    </source>
</reference>
<proteinExistence type="predicted"/>
<sequence length="99" mass="11125">MFQKLCLILLTIFLICKATDVASILLAKEKAKVVCNDGTCDNENKEVEKIMDDDQFLISDPVSFSKITVSVLLKTVFSYTIACENEIYRNLFSPPPELS</sequence>
<feature type="signal peptide" evidence="1">
    <location>
        <begin position="1"/>
        <end position="18"/>
    </location>
</feature>
<organism evidence="2 3">
    <name type="scientific">Dyadobacter frigoris</name>
    <dbReference type="NCBI Taxonomy" id="2576211"/>
    <lineage>
        <taxon>Bacteria</taxon>
        <taxon>Pseudomonadati</taxon>
        <taxon>Bacteroidota</taxon>
        <taxon>Cytophagia</taxon>
        <taxon>Cytophagales</taxon>
        <taxon>Spirosomataceae</taxon>
        <taxon>Dyadobacter</taxon>
    </lineage>
</organism>
<dbReference type="Proteomes" id="UP000304900">
    <property type="component" value="Unassembled WGS sequence"/>
</dbReference>
<name>A0A4V6BKA7_9BACT</name>
<evidence type="ECO:0000313" key="3">
    <source>
        <dbReference type="Proteomes" id="UP000304900"/>
    </source>
</evidence>
<protein>
    <submittedName>
        <fullName evidence="2">Uncharacterized protein</fullName>
    </submittedName>
</protein>
<keyword evidence="1" id="KW-0732">Signal</keyword>